<keyword evidence="1" id="KW-0812">Transmembrane</keyword>
<dbReference type="KEGG" id="acae:HYG86_16515"/>
<evidence type="ECO:0000313" key="2">
    <source>
        <dbReference type="EMBL" id="QNO16258.1"/>
    </source>
</evidence>
<dbReference type="EMBL" id="CP058559">
    <property type="protein sequence ID" value="QNO16258.1"/>
    <property type="molecule type" value="Genomic_DNA"/>
</dbReference>
<reference evidence="2 3" key="1">
    <citation type="submission" date="2020-07" db="EMBL/GenBank/DDBJ databases">
        <title>Alkalicella. sp. LB2 genome.</title>
        <authorList>
            <person name="Postec A."/>
            <person name="Quemeneur M."/>
        </authorList>
    </citation>
    <scope>NUCLEOTIDE SEQUENCE [LARGE SCALE GENOMIC DNA]</scope>
    <source>
        <strain evidence="2 3">LB2</strain>
    </source>
</reference>
<dbReference type="Proteomes" id="UP000516160">
    <property type="component" value="Chromosome"/>
</dbReference>
<evidence type="ECO:0000313" key="3">
    <source>
        <dbReference type="Proteomes" id="UP000516160"/>
    </source>
</evidence>
<keyword evidence="1" id="KW-0472">Membrane</keyword>
<accession>A0A7G9WC46</accession>
<sequence length="277" mass="32774">MKKTVIYSFAILLLSIISFLIFNYPIFTTTTGVVDVPEEQPVTSDEQILFQEGYKLLDESKYKEALDFYKSIESKITSGSLSVKTKSLILVLERLNKAQIAYQEELEILNLAKEYQEKFLHPSYNILADIYDFHNLAVEVLIEDNFDKETDLMELYYERKREFINFKEEVQGLDYPFITEDIKESFKLTIAYSLFPTEMHYKTTHLEQSITTKEIEQVETSWEEWSKNYQRVVDYYHNFDEGLYELELQVEVLKNGYFDMKNQIHILIPDIKGDISL</sequence>
<keyword evidence="3" id="KW-1185">Reference proteome</keyword>
<gene>
    <name evidence="2" type="ORF">HYG86_16515</name>
</gene>
<name>A0A7G9WC46_ALKCA</name>
<keyword evidence="1" id="KW-1133">Transmembrane helix</keyword>
<feature type="transmembrane region" description="Helical" evidence="1">
    <location>
        <begin position="7"/>
        <end position="27"/>
    </location>
</feature>
<proteinExistence type="predicted"/>
<evidence type="ECO:0000256" key="1">
    <source>
        <dbReference type="SAM" id="Phobius"/>
    </source>
</evidence>
<dbReference type="AlphaFoldDB" id="A0A7G9WC46"/>
<organism evidence="2 3">
    <name type="scientific">Alkalicella caledoniensis</name>
    <dbReference type="NCBI Taxonomy" id="2731377"/>
    <lineage>
        <taxon>Bacteria</taxon>
        <taxon>Bacillati</taxon>
        <taxon>Bacillota</taxon>
        <taxon>Clostridia</taxon>
        <taxon>Eubacteriales</taxon>
        <taxon>Proteinivoracaceae</taxon>
        <taxon>Alkalicella</taxon>
    </lineage>
</organism>
<dbReference type="RefSeq" id="WP_213166651.1">
    <property type="nucleotide sequence ID" value="NZ_CP058559.1"/>
</dbReference>
<protein>
    <submittedName>
        <fullName evidence="2">Uncharacterized protein</fullName>
    </submittedName>
</protein>